<dbReference type="Pfam" id="PF13462">
    <property type="entry name" value="Thioredoxin_4"/>
    <property type="match status" value="1"/>
</dbReference>
<name>A0A6J6NU21_9ZZZZ</name>
<sequence length="281" mass="30584">MSQTPRPTRSEQRDLARAKARELREQRAKGDKRKRALITTGVTLAIIGVVAGVTFAIFNFTTTTSNTNENAKKVPANVTKLGGVVLGKGLLPATPDQISSATRIVIYQDYQCPICKLFEDPNSSQIRTWVDEGRATVEYHPISFLDGQSLNNYSSRAANAALCVANTQPENFFDVNAALYAKQPAENTAGPSDSAIKDTLRSAGAEVNDEINTCIDQKRYAKFLELRTSEAFSQPAVTGTAVPTGTPYILVNGKVYDWGGVYADLINPGRFAQFFAAHQTK</sequence>
<dbReference type="CDD" id="cd02972">
    <property type="entry name" value="DsbA_family"/>
    <property type="match status" value="1"/>
</dbReference>
<feature type="domain" description="Thioredoxin-like fold" evidence="3">
    <location>
        <begin position="103"/>
        <end position="258"/>
    </location>
</feature>
<dbReference type="Gene3D" id="3.40.30.10">
    <property type="entry name" value="Glutaredoxin"/>
    <property type="match status" value="1"/>
</dbReference>
<protein>
    <submittedName>
        <fullName evidence="4">Unannotated protein</fullName>
    </submittedName>
</protein>
<evidence type="ECO:0000256" key="1">
    <source>
        <dbReference type="SAM" id="MobiDB-lite"/>
    </source>
</evidence>
<feature type="compositionally biased region" description="Basic and acidic residues" evidence="1">
    <location>
        <begin position="8"/>
        <end position="29"/>
    </location>
</feature>
<evidence type="ECO:0000313" key="4">
    <source>
        <dbReference type="EMBL" id="CAB4690321.1"/>
    </source>
</evidence>
<evidence type="ECO:0000256" key="2">
    <source>
        <dbReference type="SAM" id="Phobius"/>
    </source>
</evidence>
<proteinExistence type="predicted"/>
<accession>A0A6J6NU21</accession>
<reference evidence="4" key="1">
    <citation type="submission" date="2020-05" db="EMBL/GenBank/DDBJ databases">
        <authorList>
            <person name="Chiriac C."/>
            <person name="Salcher M."/>
            <person name="Ghai R."/>
            <person name="Kavagutti S V."/>
        </authorList>
    </citation>
    <scope>NUCLEOTIDE SEQUENCE</scope>
</reference>
<dbReference type="InterPro" id="IPR036249">
    <property type="entry name" value="Thioredoxin-like_sf"/>
</dbReference>
<keyword evidence="2" id="KW-0812">Transmembrane</keyword>
<feature type="region of interest" description="Disordered" evidence="1">
    <location>
        <begin position="1"/>
        <end position="32"/>
    </location>
</feature>
<dbReference type="AlphaFoldDB" id="A0A6J6NU21"/>
<feature type="transmembrane region" description="Helical" evidence="2">
    <location>
        <begin position="36"/>
        <end position="58"/>
    </location>
</feature>
<gene>
    <name evidence="4" type="ORF">UFOPK2373_00757</name>
</gene>
<dbReference type="InterPro" id="IPR012336">
    <property type="entry name" value="Thioredoxin-like_fold"/>
</dbReference>
<keyword evidence="2" id="KW-1133">Transmembrane helix</keyword>
<dbReference type="SUPFAM" id="SSF52833">
    <property type="entry name" value="Thioredoxin-like"/>
    <property type="match status" value="1"/>
</dbReference>
<keyword evidence="2" id="KW-0472">Membrane</keyword>
<organism evidence="4">
    <name type="scientific">freshwater metagenome</name>
    <dbReference type="NCBI Taxonomy" id="449393"/>
    <lineage>
        <taxon>unclassified sequences</taxon>
        <taxon>metagenomes</taxon>
        <taxon>ecological metagenomes</taxon>
    </lineage>
</organism>
<dbReference type="EMBL" id="CAEZXL010000126">
    <property type="protein sequence ID" value="CAB4690321.1"/>
    <property type="molecule type" value="Genomic_DNA"/>
</dbReference>
<evidence type="ECO:0000259" key="3">
    <source>
        <dbReference type="Pfam" id="PF13462"/>
    </source>
</evidence>